<proteinExistence type="inferred from homology"/>
<protein>
    <recommendedName>
        <fullName evidence="5">Heat-inducible transcription repressor HrcA</fullName>
    </recommendedName>
</protein>
<name>A0A0R1ZMZ4_9LACO</name>
<evidence type="ECO:0000259" key="7">
    <source>
        <dbReference type="Pfam" id="PF08220"/>
    </source>
</evidence>
<gene>
    <name evidence="5" type="primary">hrcA</name>
    <name evidence="8" type="ORF">FC18_GL001088</name>
</gene>
<dbReference type="Gene3D" id="3.30.450.40">
    <property type="match status" value="1"/>
</dbReference>
<dbReference type="SUPFAM" id="SSF46785">
    <property type="entry name" value="Winged helix' DNA-binding domain"/>
    <property type="match status" value="1"/>
</dbReference>
<dbReference type="InterPro" id="IPR036388">
    <property type="entry name" value="WH-like_DNA-bd_sf"/>
</dbReference>
<comment type="function">
    <text evidence="5">Negative regulator of class I heat shock genes (grpE-dnaK-dnaJ and groELS operons). Prevents heat-shock induction of these operons.</text>
</comment>
<keyword evidence="4 5" id="KW-0804">Transcription</keyword>
<evidence type="ECO:0000256" key="1">
    <source>
        <dbReference type="ARBA" id="ARBA00022491"/>
    </source>
</evidence>
<dbReference type="OrthoDB" id="9783139at2"/>
<dbReference type="PIRSF" id="PIRSF005485">
    <property type="entry name" value="HrcA"/>
    <property type="match status" value="1"/>
</dbReference>
<dbReference type="Gene3D" id="1.10.10.10">
    <property type="entry name" value="Winged helix-like DNA-binding domain superfamily/Winged helix DNA-binding domain"/>
    <property type="match status" value="1"/>
</dbReference>
<comment type="similarity">
    <text evidence="5">Belongs to the HrcA family.</text>
</comment>
<dbReference type="InterPro" id="IPR023120">
    <property type="entry name" value="WHTH_transcript_rep_HrcA_IDD"/>
</dbReference>
<dbReference type="InterPro" id="IPR021153">
    <property type="entry name" value="HrcA_C"/>
</dbReference>
<dbReference type="HAMAP" id="MF_00081">
    <property type="entry name" value="HrcA"/>
    <property type="match status" value="1"/>
</dbReference>
<evidence type="ECO:0000259" key="6">
    <source>
        <dbReference type="Pfam" id="PF01628"/>
    </source>
</evidence>
<dbReference type="PANTHER" id="PTHR34824:SF1">
    <property type="entry name" value="HEAT-INDUCIBLE TRANSCRIPTION REPRESSOR HRCA"/>
    <property type="match status" value="1"/>
</dbReference>
<dbReference type="SUPFAM" id="SSF55781">
    <property type="entry name" value="GAF domain-like"/>
    <property type="match status" value="1"/>
</dbReference>
<dbReference type="RefSeq" id="WP_054678173.1">
    <property type="nucleotide sequence ID" value="NZ_AYYO01000014.1"/>
</dbReference>
<dbReference type="InterPro" id="IPR001034">
    <property type="entry name" value="DeoR_HTH"/>
</dbReference>
<dbReference type="InterPro" id="IPR036390">
    <property type="entry name" value="WH_DNA-bd_sf"/>
</dbReference>
<dbReference type="Gene3D" id="3.30.390.60">
    <property type="entry name" value="Heat-inducible transcription repressor hrca homolog, domain 3"/>
    <property type="match status" value="1"/>
</dbReference>
<dbReference type="STRING" id="1291052.FC18_GL001088"/>
<evidence type="ECO:0000313" key="9">
    <source>
        <dbReference type="Proteomes" id="UP000051679"/>
    </source>
</evidence>
<reference evidence="8 9" key="1">
    <citation type="journal article" date="2015" name="Genome Announc.">
        <title>Expanding the biotechnology potential of lactobacilli through comparative genomics of 213 strains and associated genera.</title>
        <authorList>
            <person name="Sun Z."/>
            <person name="Harris H.M."/>
            <person name="McCann A."/>
            <person name="Guo C."/>
            <person name="Argimon S."/>
            <person name="Zhang W."/>
            <person name="Yang X."/>
            <person name="Jeffery I.B."/>
            <person name="Cooney J.C."/>
            <person name="Kagawa T.F."/>
            <person name="Liu W."/>
            <person name="Song Y."/>
            <person name="Salvetti E."/>
            <person name="Wrobel A."/>
            <person name="Rasinkangas P."/>
            <person name="Parkhill J."/>
            <person name="Rea M.C."/>
            <person name="O'Sullivan O."/>
            <person name="Ritari J."/>
            <person name="Douillard F.P."/>
            <person name="Paul Ross R."/>
            <person name="Yang R."/>
            <person name="Briner A.E."/>
            <person name="Felis G.E."/>
            <person name="de Vos W.M."/>
            <person name="Barrangou R."/>
            <person name="Klaenhammer T.R."/>
            <person name="Caufield P.W."/>
            <person name="Cui Y."/>
            <person name="Zhang H."/>
            <person name="O'Toole P.W."/>
        </authorList>
    </citation>
    <scope>NUCLEOTIDE SEQUENCE [LARGE SCALE GENOMIC DNA]</scope>
    <source>
        <strain evidence="8 9">DSM 20505</strain>
    </source>
</reference>
<dbReference type="EMBL" id="AYYO01000014">
    <property type="protein sequence ID" value="KRM55714.1"/>
    <property type="molecule type" value="Genomic_DNA"/>
</dbReference>
<comment type="caution">
    <text evidence="8">The sequence shown here is derived from an EMBL/GenBank/DDBJ whole genome shotgun (WGS) entry which is preliminary data.</text>
</comment>
<accession>A0A0R1ZMZ4</accession>
<evidence type="ECO:0000256" key="5">
    <source>
        <dbReference type="HAMAP-Rule" id="MF_00081"/>
    </source>
</evidence>
<dbReference type="Pfam" id="PF01628">
    <property type="entry name" value="HrcA"/>
    <property type="match status" value="1"/>
</dbReference>
<keyword evidence="1 5" id="KW-0678">Repressor</keyword>
<dbReference type="GO" id="GO:0045892">
    <property type="term" value="P:negative regulation of DNA-templated transcription"/>
    <property type="evidence" value="ECO:0007669"/>
    <property type="project" value="UniProtKB-UniRule"/>
</dbReference>
<keyword evidence="2 5" id="KW-0805">Transcription regulation</keyword>
<dbReference type="GO" id="GO:0003700">
    <property type="term" value="F:DNA-binding transcription factor activity"/>
    <property type="evidence" value="ECO:0007669"/>
    <property type="project" value="InterPro"/>
</dbReference>
<evidence type="ECO:0000256" key="2">
    <source>
        <dbReference type="ARBA" id="ARBA00023015"/>
    </source>
</evidence>
<feature type="domain" description="HTH deoR-type" evidence="7">
    <location>
        <begin position="36"/>
        <end position="59"/>
    </location>
</feature>
<dbReference type="NCBIfam" id="TIGR00331">
    <property type="entry name" value="hrcA"/>
    <property type="match status" value="1"/>
</dbReference>
<dbReference type="Pfam" id="PF08220">
    <property type="entry name" value="HTH_DeoR"/>
    <property type="match status" value="1"/>
</dbReference>
<dbReference type="GO" id="GO:0003677">
    <property type="term" value="F:DNA binding"/>
    <property type="evidence" value="ECO:0007669"/>
    <property type="project" value="InterPro"/>
</dbReference>
<dbReference type="PANTHER" id="PTHR34824">
    <property type="entry name" value="HEAT-INDUCIBLE TRANSCRIPTION REPRESSOR HRCA"/>
    <property type="match status" value="1"/>
</dbReference>
<evidence type="ECO:0000313" key="8">
    <source>
        <dbReference type="EMBL" id="KRM55714.1"/>
    </source>
</evidence>
<feature type="domain" description="Heat-inducible transcription repressor HrcA C-terminal" evidence="6">
    <location>
        <begin position="104"/>
        <end position="323"/>
    </location>
</feature>
<dbReference type="InterPro" id="IPR002571">
    <property type="entry name" value="HrcA"/>
</dbReference>
<dbReference type="AlphaFoldDB" id="A0A0R1ZMZ4"/>
<organism evidence="8 9">
    <name type="scientific">Lacticaseibacillus sharpeae JCM 1186 = DSM 20505</name>
    <dbReference type="NCBI Taxonomy" id="1291052"/>
    <lineage>
        <taxon>Bacteria</taxon>
        <taxon>Bacillati</taxon>
        <taxon>Bacillota</taxon>
        <taxon>Bacilli</taxon>
        <taxon>Lactobacillales</taxon>
        <taxon>Lactobacillaceae</taxon>
        <taxon>Lacticaseibacillus</taxon>
    </lineage>
</organism>
<evidence type="ECO:0000256" key="4">
    <source>
        <dbReference type="ARBA" id="ARBA00023163"/>
    </source>
</evidence>
<dbReference type="InterPro" id="IPR029016">
    <property type="entry name" value="GAF-like_dom_sf"/>
</dbReference>
<keyword evidence="3 5" id="KW-0346">Stress response</keyword>
<dbReference type="PATRIC" id="fig|1291052.5.peg.1105"/>
<keyword evidence="9" id="KW-1185">Reference proteome</keyword>
<sequence length="344" mass="37782">MLTKRELMVLNEIIRSYTETGQPVGSKSLLATLPMHVSSATVRNDMAALEEAGLIMKTHSSSGRVPSAAGYRYYLDHMLTPATLPDADLQTIQNSFGDNYHRIDDIVQQSARILSNLTSYTAITLGPEVSALTLEGFRIVSLGGRQVMAIIVSSDGSVQNQVFNLPEGVQSEDVEKAISIVNDQLVGKTLPEVARSLQTDVPAMLMRHLTTPDGFLDMFGDVLKQAVTERFYVGGRLNLMDYFGPDDIGELKDVMRIIDHSDDLNRLLSVDTDHPISVRLGSEMSDDALKNLSVITARYAVGEHGQGTIALIGPTSMPYSKMIGLLDAFRGELAKRLMNYYNHM</sequence>
<dbReference type="Proteomes" id="UP000051679">
    <property type="component" value="Unassembled WGS sequence"/>
</dbReference>
<evidence type="ECO:0000256" key="3">
    <source>
        <dbReference type="ARBA" id="ARBA00023016"/>
    </source>
</evidence>